<accession>A0A494WFW8</accession>
<organism evidence="1 2">
    <name type="scientific">Sphingobium amiense</name>
    <dbReference type="NCBI Taxonomy" id="135719"/>
    <lineage>
        <taxon>Bacteria</taxon>
        <taxon>Pseudomonadati</taxon>
        <taxon>Pseudomonadota</taxon>
        <taxon>Alphaproteobacteria</taxon>
        <taxon>Sphingomonadales</taxon>
        <taxon>Sphingomonadaceae</taxon>
        <taxon>Sphingobium</taxon>
    </lineage>
</organism>
<evidence type="ECO:0000313" key="2">
    <source>
        <dbReference type="Proteomes" id="UP000279959"/>
    </source>
</evidence>
<proteinExistence type="predicted"/>
<keyword evidence="2" id="KW-1185">Reference proteome</keyword>
<dbReference type="RefSeq" id="WP_066702045.1">
    <property type="nucleotide sequence ID" value="NZ_AP018664.1"/>
</dbReference>
<dbReference type="InterPro" id="IPR029032">
    <property type="entry name" value="AhpD-like"/>
</dbReference>
<sequence>MAYIDFAQPLPAAGDGALLSVIRERFRETVQGFSAAEWQIVRLAQTDGRASLREPGRWSRLKTLIFGPQPHFRLADGKLEALRRLAVEAWHEGFAVRPSAIDAFLKAGFSEGQLETLLSAVTAARHATMGKYA</sequence>
<name>A0A494WFW8_9SPHN</name>
<protein>
    <submittedName>
        <fullName evidence="1">Uncharacterized protein</fullName>
    </submittedName>
</protein>
<gene>
    <name evidence="1" type="ORF">SAMIE_1030600</name>
</gene>
<dbReference type="SUPFAM" id="SSF69118">
    <property type="entry name" value="AhpD-like"/>
    <property type="match status" value="1"/>
</dbReference>
<dbReference type="Proteomes" id="UP000279959">
    <property type="component" value="Chromosome"/>
</dbReference>
<dbReference type="KEGG" id="sami:SAMIE_1030600"/>
<dbReference type="AlphaFoldDB" id="A0A494WFW8"/>
<evidence type="ECO:0000313" key="1">
    <source>
        <dbReference type="EMBL" id="BBD99559.1"/>
    </source>
</evidence>
<reference evidence="1 2" key="1">
    <citation type="submission" date="2018-05" db="EMBL/GenBank/DDBJ databases">
        <title>Complete Genome Sequence of the Nonylphenol-Degrading Bacterium Sphingobium amiense DSM 16289T.</title>
        <authorList>
            <person name="Ootsuka M."/>
            <person name="Nishizawa T."/>
            <person name="Ohta H."/>
        </authorList>
    </citation>
    <scope>NUCLEOTIDE SEQUENCE [LARGE SCALE GENOMIC DNA]</scope>
    <source>
        <strain evidence="1 2">DSM 16289</strain>
    </source>
</reference>
<dbReference type="EMBL" id="AP018664">
    <property type="protein sequence ID" value="BBD99559.1"/>
    <property type="molecule type" value="Genomic_DNA"/>
</dbReference>